<comment type="caution">
    <text evidence="2">The sequence shown here is derived from an EMBL/GenBank/DDBJ whole genome shotgun (WGS) entry which is preliminary data.</text>
</comment>
<feature type="region of interest" description="Disordered" evidence="1">
    <location>
        <begin position="1"/>
        <end position="23"/>
    </location>
</feature>
<evidence type="ECO:0000256" key="1">
    <source>
        <dbReference type="SAM" id="MobiDB-lite"/>
    </source>
</evidence>
<dbReference type="Proteomes" id="UP001222027">
    <property type="component" value="Unassembled WGS sequence"/>
</dbReference>
<organism evidence="2 3">
    <name type="scientific">Ensete ventricosum</name>
    <name type="common">Abyssinian banana</name>
    <name type="synonym">Musa ensete</name>
    <dbReference type="NCBI Taxonomy" id="4639"/>
    <lineage>
        <taxon>Eukaryota</taxon>
        <taxon>Viridiplantae</taxon>
        <taxon>Streptophyta</taxon>
        <taxon>Embryophyta</taxon>
        <taxon>Tracheophyta</taxon>
        <taxon>Spermatophyta</taxon>
        <taxon>Magnoliopsida</taxon>
        <taxon>Liliopsida</taxon>
        <taxon>Zingiberales</taxon>
        <taxon>Musaceae</taxon>
        <taxon>Ensete</taxon>
    </lineage>
</organism>
<name>A0AAV8RTB8_ENSVE</name>
<proteinExistence type="predicted"/>
<accession>A0AAV8RTB8</accession>
<dbReference type="EMBL" id="JAQQAF010000002">
    <property type="protein sequence ID" value="KAJ8506014.1"/>
    <property type="molecule type" value="Genomic_DNA"/>
</dbReference>
<reference evidence="2 3" key="1">
    <citation type="submission" date="2022-12" db="EMBL/GenBank/DDBJ databases">
        <title>Chromosome-scale assembly of the Ensete ventricosum genome.</title>
        <authorList>
            <person name="Dussert Y."/>
            <person name="Stocks J."/>
            <person name="Wendawek A."/>
            <person name="Woldeyes F."/>
            <person name="Nichols R.A."/>
            <person name="Borrell J.S."/>
        </authorList>
    </citation>
    <scope>NUCLEOTIDE SEQUENCE [LARGE SCALE GENOMIC DNA]</scope>
    <source>
        <strain evidence="3">cv. Maze</strain>
        <tissue evidence="2">Seeds</tissue>
    </source>
</reference>
<feature type="compositionally biased region" description="Basic residues" evidence="1">
    <location>
        <begin position="1"/>
        <end position="14"/>
    </location>
</feature>
<protein>
    <submittedName>
        <fullName evidence="2">Uncharacterized protein</fullName>
    </submittedName>
</protein>
<sequence>MESSPKGRKQHRPRGGISAGCDGGVVCSKIFILIISICSHCSIWSTIPMGHCGVFSPDLFPVVLHRVSGLHYLPASLPHPWDW</sequence>
<evidence type="ECO:0000313" key="3">
    <source>
        <dbReference type="Proteomes" id="UP001222027"/>
    </source>
</evidence>
<gene>
    <name evidence="2" type="ORF">OPV22_006900</name>
</gene>
<dbReference type="AlphaFoldDB" id="A0AAV8RTB8"/>
<evidence type="ECO:0000313" key="2">
    <source>
        <dbReference type="EMBL" id="KAJ8506014.1"/>
    </source>
</evidence>
<keyword evidence="3" id="KW-1185">Reference proteome</keyword>